<feature type="active site" evidence="8">
    <location>
        <position position="371"/>
    </location>
</feature>
<organism evidence="13 14">
    <name type="scientific">Dictyostelium purpureum</name>
    <name type="common">Slime mold</name>
    <dbReference type="NCBI Taxonomy" id="5786"/>
    <lineage>
        <taxon>Eukaryota</taxon>
        <taxon>Amoebozoa</taxon>
        <taxon>Evosea</taxon>
        <taxon>Eumycetozoa</taxon>
        <taxon>Dictyostelia</taxon>
        <taxon>Dictyosteliales</taxon>
        <taxon>Dictyosteliaceae</taxon>
        <taxon>Dictyostelium</taxon>
    </lineage>
</organism>
<dbReference type="Gene3D" id="1.50.10.10">
    <property type="match status" value="1"/>
</dbReference>
<dbReference type="Proteomes" id="UP000001064">
    <property type="component" value="Unassembled WGS sequence"/>
</dbReference>
<feature type="active site" evidence="9">
    <location>
        <position position="409"/>
    </location>
</feature>
<sequence>IIGAEQDYCMVLENALMFYKMNRAGRLPDNDIPWRGNSALNDASPNSQKDANGDGNLSGGYFDAGDGVKFALPMTYSMTMLGWSFNQYKDNIAKCGLTNLYLDTIKYGTDWIINAHTADNEFAAQVGDGNLDHSFWGPPEMMTMNRPVYMITADQPGTEVAMEAASALAAASLAFADSDPAYAATCLSHAKTLHNFGYTYRGSYSDVVTNAQAFYNSWSGYKDELVWGSIWLYKATGDASYLTKAKADYATYGIGGMAQGNSHDWDLKAPGCSLLLSQLDPSTSTYANDFNSWLKYWLPGGGITYTPGGLAWIRQWGPARYAATAAFLASMSGSTDGTTFTAAQIGYLLGNNPKSQSFVVGIGPNYPINPHHRAAHHSTTNDINNPVNNLYLLKGALVGGPESDDSFSDDRTNYISNEVATDYNAGFVGALASL</sequence>
<dbReference type="GeneID" id="10505650"/>
<keyword evidence="7 8" id="KW-0624">Polysaccharide degradation</keyword>
<dbReference type="InterPro" id="IPR008928">
    <property type="entry name" value="6-hairpin_glycosidase_sf"/>
</dbReference>
<dbReference type="EMBL" id="GL871245">
    <property type="protein sequence ID" value="EGC31560.1"/>
    <property type="molecule type" value="Genomic_DNA"/>
</dbReference>
<dbReference type="OrthoDB" id="14118at2759"/>
<evidence type="ECO:0000256" key="7">
    <source>
        <dbReference type="ARBA" id="ARBA00023326"/>
    </source>
</evidence>
<feature type="domain" description="Glycoside hydrolase family 9" evidence="12">
    <location>
        <begin position="8"/>
        <end position="431"/>
    </location>
</feature>
<feature type="non-terminal residue" evidence="13">
    <location>
        <position position="1"/>
    </location>
</feature>
<evidence type="ECO:0000259" key="12">
    <source>
        <dbReference type="Pfam" id="PF00759"/>
    </source>
</evidence>
<feature type="compositionally biased region" description="Polar residues" evidence="11">
    <location>
        <begin position="38"/>
        <end position="50"/>
    </location>
</feature>
<reference evidence="14" key="1">
    <citation type="journal article" date="2011" name="Genome Biol.">
        <title>Comparative genomics of the social amoebae Dictyostelium discoideum and Dictyostelium purpureum.</title>
        <authorList>
            <consortium name="US DOE Joint Genome Institute (JGI-PGF)"/>
            <person name="Sucgang R."/>
            <person name="Kuo A."/>
            <person name="Tian X."/>
            <person name="Salerno W."/>
            <person name="Parikh A."/>
            <person name="Feasley C.L."/>
            <person name="Dalin E."/>
            <person name="Tu H."/>
            <person name="Huang E."/>
            <person name="Barry K."/>
            <person name="Lindquist E."/>
            <person name="Shapiro H."/>
            <person name="Bruce D."/>
            <person name="Schmutz J."/>
            <person name="Salamov A."/>
            <person name="Fey P."/>
            <person name="Gaudet P."/>
            <person name="Anjard C."/>
            <person name="Babu M.M."/>
            <person name="Basu S."/>
            <person name="Bushmanova Y."/>
            <person name="van der Wel H."/>
            <person name="Katoh-Kurasawa M."/>
            <person name="Dinh C."/>
            <person name="Coutinho P.M."/>
            <person name="Saito T."/>
            <person name="Elias M."/>
            <person name="Schaap P."/>
            <person name="Kay R.R."/>
            <person name="Henrissat B."/>
            <person name="Eichinger L."/>
            <person name="Rivero F."/>
            <person name="Putnam N.H."/>
            <person name="West C.M."/>
            <person name="Loomis W.F."/>
            <person name="Chisholm R.L."/>
            <person name="Shaulsky G."/>
            <person name="Strassmann J.E."/>
            <person name="Queller D.C."/>
            <person name="Kuspa A."/>
            <person name="Grigoriev I.V."/>
        </authorList>
    </citation>
    <scope>NUCLEOTIDE SEQUENCE [LARGE SCALE GENOMIC DNA]</scope>
    <source>
        <strain evidence="14">QSDP1</strain>
    </source>
</reference>
<keyword evidence="5 8" id="KW-0119">Carbohydrate metabolism</keyword>
<keyword evidence="3 8" id="KW-0378">Hydrolase</keyword>
<gene>
    <name evidence="13" type="ORF">DICPUDRAFT_39756</name>
</gene>
<dbReference type="GO" id="GO:0030245">
    <property type="term" value="P:cellulose catabolic process"/>
    <property type="evidence" value="ECO:0007669"/>
    <property type="project" value="UniProtKB-KW"/>
</dbReference>
<dbReference type="FunCoup" id="F0ZWW0">
    <property type="interactions" value="29"/>
</dbReference>
<dbReference type="PROSITE" id="PS00698">
    <property type="entry name" value="GH9_3"/>
    <property type="match status" value="1"/>
</dbReference>
<accession>F0ZWW0</accession>
<evidence type="ECO:0000256" key="11">
    <source>
        <dbReference type="SAM" id="MobiDB-lite"/>
    </source>
</evidence>
<dbReference type="InterPro" id="IPR033126">
    <property type="entry name" value="Glyco_hydro_9_Asp/Glu_AS"/>
</dbReference>
<evidence type="ECO:0000256" key="1">
    <source>
        <dbReference type="ARBA" id="ARBA00000966"/>
    </source>
</evidence>
<dbReference type="OMA" id="SKGWIWW"/>
<feature type="region of interest" description="Disordered" evidence="11">
    <location>
        <begin position="36"/>
        <end position="55"/>
    </location>
</feature>
<dbReference type="InParanoid" id="F0ZWW0"/>
<feature type="non-terminal residue" evidence="13">
    <location>
        <position position="434"/>
    </location>
</feature>
<comment type="catalytic activity">
    <reaction evidence="1 10">
        <text>Endohydrolysis of (1-&gt;4)-beta-D-glucosidic linkages in cellulose, lichenin and cereal beta-D-glucans.</text>
        <dbReference type="EC" id="3.2.1.4"/>
    </reaction>
</comment>
<dbReference type="InterPro" id="IPR012341">
    <property type="entry name" value="6hp_glycosidase-like_sf"/>
</dbReference>
<proteinExistence type="inferred from homology"/>
<dbReference type="PANTHER" id="PTHR22298">
    <property type="entry name" value="ENDO-1,4-BETA-GLUCANASE"/>
    <property type="match status" value="1"/>
</dbReference>
<comment type="similarity">
    <text evidence="2 8 10">Belongs to the glycosyl hydrolase 9 (cellulase E) family.</text>
</comment>
<evidence type="ECO:0000256" key="3">
    <source>
        <dbReference type="ARBA" id="ARBA00022801"/>
    </source>
</evidence>
<dbReference type="STRING" id="5786.F0ZWW0"/>
<evidence type="ECO:0000256" key="8">
    <source>
        <dbReference type="PROSITE-ProRule" id="PRU10059"/>
    </source>
</evidence>
<dbReference type="InterPro" id="IPR018221">
    <property type="entry name" value="Glyco_hydro_9_His_AS"/>
</dbReference>
<dbReference type="EC" id="3.2.1.4" evidence="10"/>
<evidence type="ECO:0000256" key="9">
    <source>
        <dbReference type="PROSITE-ProRule" id="PRU10060"/>
    </source>
</evidence>
<evidence type="ECO:0000256" key="5">
    <source>
        <dbReference type="ARBA" id="ARBA00023277"/>
    </source>
</evidence>
<dbReference type="InterPro" id="IPR001701">
    <property type="entry name" value="Glyco_hydro_9"/>
</dbReference>
<protein>
    <recommendedName>
        <fullName evidence="10">Endoglucanase</fullName>
        <ecNumber evidence="10">3.2.1.4</ecNumber>
    </recommendedName>
</protein>
<dbReference type="eggNOG" id="ENOG502QRF6">
    <property type="taxonomic scope" value="Eukaryota"/>
</dbReference>
<evidence type="ECO:0000256" key="2">
    <source>
        <dbReference type="ARBA" id="ARBA00007072"/>
    </source>
</evidence>
<dbReference type="RefSeq" id="XP_003291902.1">
    <property type="nucleotide sequence ID" value="XM_003291854.1"/>
</dbReference>
<evidence type="ECO:0000256" key="4">
    <source>
        <dbReference type="ARBA" id="ARBA00023001"/>
    </source>
</evidence>
<dbReference type="AlphaFoldDB" id="F0ZWW0"/>
<feature type="active site" evidence="9">
    <location>
        <position position="418"/>
    </location>
</feature>
<evidence type="ECO:0000256" key="10">
    <source>
        <dbReference type="RuleBase" id="RU361166"/>
    </source>
</evidence>
<evidence type="ECO:0000313" key="14">
    <source>
        <dbReference type="Proteomes" id="UP000001064"/>
    </source>
</evidence>
<keyword evidence="14" id="KW-1185">Reference proteome</keyword>
<evidence type="ECO:0000256" key="6">
    <source>
        <dbReference type="ARBA" id="ARBA00023295"/>
    </source>
</evidence>
<dbReference type="Pfam" id="PF00759">
    <property type="entry name" value="Glyco_hydro_9"/>
    <property type="match status" value="1"/>
</dbReference>
<dbReference type="SUPFAM" id="SSF48208">
    <property type="entry name" value="Six-hairpin glycosidases"/>
    <property type="match status" value="1"/>
</dbReference>
<dbReference type="KEGG" id="dpp:DICPUDRAFT_39756"/>
<dbReference type="PROSITE" id="PS00592">
    <property type="entry name" value="GH9_2"/>
    <property type="match status" value="1"/>
</dbReference>
<dbReference type="VEuPathDB" id="AmoebaDB:DICPUDRAFT_39756"/>
<name>F0ZWW0_DICPU</name>
<evidence type="ECO:0000313" key="13">
    <source>
        <dbReference type="EMBL" id="EGC31560.1"/>
    </source>
</evidence>
<dbReference type="GO" id="GO:0008810">
    <property type="term" value="F:cellulase activity"/>
    <property type="evidence" value="ECO:0007669"/>
    <property type="project" value="UniProtKB-EC"/>
</dbReference>
<keyword evidence="6 8" id="KW-0326">Glycosidase</keyword>
<keyword evidence="4 10" id="KW-0136">Cellulose degradation</keyword>